<accession>A0A0E9V2A3</accession>
<protein>
    <submittedName>
        <fullName evidence="1">Uncharacterized protein</fullName>
    </submittedName>
</protein>
<organism evidence="1">
    <name type="scientific">Anguilla anguilla</name>
    <name type="common">European freshwater eel</name>
    <name type="synonym">Muraena anguilla</name>
    <dbReference type="NCBI Taxonomy" id="7936"/>
    <lineage>
        <taxon>Eukaryota</taxon>
        <taxon>Metazoa</taxon>
        <taxon>Chordata</taxon>
        <taxon>Craniata</taxon>
        <taxon>Vertebrata</taxon>
        <taxon>Euteleostomi</taxon>
        <taxon>Actinopterygii</taxon>
        <taxon>Neopterygii</taxon>
        <taxon>Teleostei</taxon>
        <taxon>Anguilliformes</taxon>
        <taxon>Anguillidae</taxon>
        <taxon>Anguilla</taxon>
    </lineage>
</organism>
<dbReference type="AlphaFoldDB" id="A0A0E9V2A3"/>
<evidence type="ECO:0000313" key="1">
    <source>
        <dbReference type="EMBL" id="JAH72126.1"/>
    </source>
</evidence>
<proteinExistence type="predicted"/>
<reference evidence="1" key="2">
    <citation type="journal article" date="2015" name="Fish Shellfish Immunol.">
        <title>Early steps in the European eel (Anguilla anguilla)-Vibrio vulnificus interaction in the gills: Role of the RtxA13 toxin.</title>
        <authorList>
            <person name="Callol A."/>
            <person name="Pajuelo D."/>
            <person name="Ebbesson L."/>
            <person name="Teles M."/>
            <person name="MacKenzie S."/>
            <person name="Amaro C."/>
        </authorList>
    </citation>
    <scope>NUCLEOTIDE SEQUENCE</scope>
</reference>
<reference evidence="1" key="1">
    <citation type="submission" date="2014-11" db="EMBL/GenBank/DDBJ databases">
        <authorList>
            <person name="Amaro Gonzalez C."/>
        </authorList>
    </citation>
    <scope>NUCLEOTIDE SEQUENCE</scope>
</reference>
<dbReference type="EMBL" id="GBXM01036451">
    <property type="protein sequence ID" value="JAH72126.1"/>
    <property type="molecule type" value="Transcribed_RNA"/>
</dbReference>
<name>A0A0E9V2A3_ANGAN</name>
<sequence length="51" mass="5602">MTRPSIVVLAIRLEEGGAKNNGQVVQVHLIHVRKALDAVEVINKGLVEWPC</sequence>